<dbReference type="PANTHER" id="PTHR34216:SF3">
    <property type="entry name" value="POLY-BETA-1,6-N-ACETYL-D-GLUCOSAMINE N-DEACETYLASE"/>
    <property type="match status" value="1"/>
</dbReference>
<evidence type="ECO:0000313" key="2">
    <source>
        <dbReference type="EMBL" id="QDR79731.1"/>
    </source>
</evidence>
<dbReference type="PANTHER" id="PTHR34216">
    <property type="match status" value="1"/>
</dbReference>
<dbReference type="OrthoDB" id="5437800at2"/>
<organism evidence="2 3">
    <name type="scientific">Sporomusa termitida</name>
    <dbReference type="NCBI Taxonomy" id="2377"/>
    <lineage>
        <taxon>Bacteria</taxon>
        <taxon>Bacillati</taxon>
        <taxon>Bacillota</taxon>
        <taxon>Negativicutes</taxon>
        <taxon>Selenomonadales</taxon>
        <taxon>Sporomusaceae</taxon>
        <taxon>Sporomusa</taxon>
    </lineage>
</organism>
<keyword evidence="1" id="KW-1133">Transmembrane helix</keyword>
<dbReference type="InterPro" id="IPR051398">
    <property type="entry name" value="Polysacch_Deacetylase"/>
</dbReference>
<dbReference type="Gene3D" id="3.20.20.370">
    <property type="entry name" value="Glycoside hydrolase/deacetylase"/>
    <property type="match status" value="1"/>
</dbReference>
<accession>A0A517DQV6</accession>
<dbReference type="InterPro" id="IPR011330">
    <property type="entry name" value="Glyco_hydro/deAcase_b/a-brl"/>
</dbReference>
<dbReference type="Proteomes" id="UP000320776">
    <property type="component" value="Chromosome"/>
</dbReference>
<evidence type="ECO:0000256" key="1">
    <source>
        <dbReference type="SAM" id="Phobius"/>
    </source>
</evidence>
<dbReference type="SUPFAM" id="SSF88713">
    <property type="entry name" value="Glycoside hydrolase/deacetylase"/>
    <property type="match status" value="1"/>
</dbReference>
<sequence length="620" mass="70509">MTIDNEQFTARKDRKKRVRVGLQLLIILAVLAGCLAALYTFKTYKPYPPPTTAGDKGFIALAYFGVERTGSQSLIGAGRLREHLQALQALGYVTVTQQDIVNYYQSGQDLPAKSLFLLFEDGRRDTAVFAQKILEDLNFKATMLTYPEKFDKKDTKFLRPAELTELERTTFWEMGTNGYRLAFINVFDRYDNYLGELDPLQHAAVAPYLGRKYNHYLMDYIRDEYGIPRESYNRMKARLTYDYEALRDSYSKSLGYVPGTYILMHANTGSFGNNDKVSAVNEYWIKELFTMNFNREGFSFNQRNSSIYDLTRMQPQAYWHTNHLLMRIKYDINQEMTFVTGDAAKHKAWETRQGALEIQDETMILTSLPQANGLMRLKNSEDFKDLKLSVRLRGNKLGLQKLYLRADENLSRFLSVYLLNNILYVTEKNTGTETELFSLDLDKHDGQEVLSVPEDKKAAELRALETLLKYADSAAKAKLYAERLQAKKLEEAPGVAAGAAAYRPLLSVHDRGDRLLALALKGDRLSIKIDDKEAVQALPVAAAKAGAVYLEAAWGGYGWSQRNLADDVYDGVFEQLTITGNTGADREKILFDSRLQGFAAVKLTVRQLWAGLINWFIVNL</sequence>
<dbReference type="KEGG" id="sted:SPTER_10260"/>
<dbReference type="GO" id="GO:0005975">
    <property type="term" value="P:carbohydrate metabolic process"/>
    <property type="evidence" value="ECO:0007669"/>
    <property type="project" value="InterPro"/>
</dbReference>
<keyword evidence="1" id="KW-0812">Transmembrane</keyword>
<reference evidence="2 3" key="1">
    <citation type="submission" date="2019-02" db="EMBL/GenBank/DDBJ databases">
        <title>Closed genome of Sporomusa termitida DSM 4440.</title>
        <authorList>
            <person name="Poehlein A."/>
            <person name="Daniel R."/>
        </authorList>
    </citation>
    <scope>NUCLEOTIDE SEQUENCE [LARGE SCALE GENOMIC DNA]</scope>
    <source>
        <strain evidence="2 3">DSM 4440</strain>
    </source>
</reference>
<name>A0A517DQV6_9FIRM</name>
<evidence type="ECO:0000313" key="3">
    <source>
        <dbReference type="Proteomes" id="UP000320776"/>
    </source>
</evidence>
<dbReference type="EMBL" id="CP036259">
    <property type="protein sequence ID" value="QDR79731.1"/>
    <property type="molecule type" value="Genomic_DNA"/>
</dbReference>
<dbReference type="AlphaFoldDB" id="A0A517DQV6"/>
<evidence type="ECO:0008006" key="4">
    <source>
        <dbReference type="Google" id="ProtNLM"/>
    </source>
</evidence>
<dbReference type="RefSeq" id="WP_144349334.1">
    <property type="nucleotide sequence ID" value="NZ_CP036259.1"/>
</dbReference>
<feature type="transmembrane region" description="Helical" evidence="1">
    <location>
        <begin position="20"/>
        <end position="41"/>
    </location>
</feature>
<protein>
    <recommendedName>
        <fullName evidence="4">Polysaccharide deacetylase</fullName>
    </recommendedName>
</protein>
<keyword evidence="3" id="KW-1185">Reference proteome</keyword>
<keyword evidence="1" id="KW-0472">Membrane</keyword>
<gene>
    <name evidence="2" type="ORF">SPTER_10260</name>
</gene>
<proteinExistence type="predicted"/>